<evidence type="ECO:0000313" key="2">
    <source>
        <dbReference type="Proteomes" id="UP000230922"/>
    </source>
</evidence>
<dbReference type="PANTHER" id="PTHR11440">
    <property type="entry name" value="LECITHIN-CHOLESTEROL ACYLTRANSFERASE-RELATED"/>
    <property type="match status" value="1"/>
</dbReference>
<dbReference type="GO" id="GO:0006629">
    <property type="term" value="P:lipid metabolic process"/>
    <property type="evidence" value="ECO:0007669"/>
    <property type="project" value="InterPro"/>
</dbReference>
<reference evidence="2" key="1">
    <citation type="submission" date="2017-09" db="EMBL/GenBank/DDBJ databases">
        <title>Depth-based differentiation of microbial function through sediment-hosted aquifers and enrichment of novel symbionts in the deep terrestrial subsurface.</title>
        <authorList>
            <person name="Probst A.J."/>
            <person name="Ladd B."/>
            <person name="Jarett J.K."/>
            <person name="Geller-Mcgrath D.E."/>
            <person name="Sieber C.M.K."/>
            <person name="Emerson J.B."/>
            <person name="Anantharaman K."/>
            <person name="Thomas B.C."/>
            <person name="Malmstrom R."/>
            <person name="Stieglmeier M."/>
            <person name="Klingl A."/>
            <person name="Woyke T."/>
            <person name="Ryan C.M."/>
            <person name="Banfield J.F."/>
        </authorList>
    </citation>
    <scope>NUCLEOTIDE SEQUENCE [LARGE SCALE GENOMIC DNA]</scope>
</reference>
<dbReference type="InterPro" id="IPR003386">
    <property type="entry name" value="LACT/PDAT_acylTrfase"/>
</dbReference>
<evidence type="ECO:0000313" key="1">
    <source>
        <dbReference type="EMBL" id="PIR96026.1"/>
    </source>
</evidence>
<dbReference type="SUPFAM" id="SSF53474">
    <property type="entry name" value="alpha/beta-Hydrolases"/>
    <property type="match status" value="1"/>
</dbReference>
<dbReference type="AlphaFoldDB" id="A0A2H0VA93"/>
<dbReference type="EMBL" id="PFAK01000054">
    <property type="protein sequence ID" value="PIR96026.1"/>
    <property type="molecule type" value="Genomic_DNA"/>
</dbReference>
<dbReference type="InterPro" id="IPR058094">
    <property type="entry name" value="Ig-like_OmpL47-like"/>
</dbReference>
<proteinExistence type="predicted"/>
<dbReference type="Pfam" id="PF02450">
    <property type="entry name" value="LCAT"/>
    <property type="match status" value="1"/>
</dbReference>
<dbReference type="Gene3D" id="3.40.50.1820">
    <property type="entry name" value="alpha/beta hydrolase"/>
    <property type="match status" value="1"/>
</dbReference>
<dbReference type="Proteomes" id="UP000230922">
    <property type="component" value="Unassembled WGS sequence"/>
</dbReference>
<accession>A0A2H0VA93</accession>
<name>A0A2H0VA93_9BACT</name>
<dbReference type="Gene3D" id="3.30.1920.20">
    <property type="match status" value="1"/>
</dbReference>
<protein>
    <submittedName>
        <fullName evidence="1">Uncharacterized protein</fullName>
    </submittedName>
</protein>
<dbReference type="NCBIfam" id="NF047446">
    <property type="entry name" value="barrel_OmpL47"/>
    <property type="match status" value="1"/>
</dbReference>
<dbReference type="GO" id="GO:0008374">
    <property type="term" value="F:O-acyltransferase activity"/>
    <property type="evidence" value="ECO:0007669"/>
    <property type="project" value="InterPro"/>
</dbReference>
<comment type="caution">
    <text evidence="1">The sequence shown here is derived from an EMBL/GenBank/DDBJ whole genome shotgun (WGS) entry which is preliminary data.</text>
</comment>
<organism evidence="1 2">
    <name type="scientific">Candidatus Doudnabacteria bacterium CG10_big_fil_rev_8_21_14_0_10_42_18</name>
    <dbReference type="NCBI Taxonomy" id="1974552"/>
    <lineage>
        <taxon>Bacteria</taxon>
        <taxon>Candidatus Doudnaibacteriota</taxon>
    </lineage>
</organism>
<sequence>MKKLILLLIFVILTPVALLTWPATGLAAGECDLYTNHSAQGIFENFQSHEYVDGFLNVHFKTTANPAGAMTNAVRMLRSADCLKVNNFTPAFFPLGLPAGIRNFSIRFYNLSGPSTYSYRVYDDDTNMLLNCSGCHVTFSVPVFTNFGPPHKAVFTLKINDVQGSSFVSTALDIQGQNSKTPVLIVPGVLGTDLVKGGDTLWVNPTAMVNDLGDEFMDPLQFKANLAPLDTSILVSEVIKKKSYLFFNFDYTQGLLTEFTNQGYIEGQDLFMFPYDWRYGINQTNLDALKNKINEIRNGGEVDIVAHSTGGLLVKEYVMNNPGNHYINKAVFVGVPNTGAPKAVKVFVQGDGFGIVALADGEMKKIAQNLPVVYDLAPSQNYYDEKGSYFRTIKQKFLARDEVKDLSHTETINWLVDNRGMNSMAYANAANLHTQIFDNFDLRDEGVDVYNIAGCKSGTIGKIIEKDKGTDLFGNPVIEYLKPQETPGDGTVPLESATNLPVDNDKRFFVLNADHSKMLSQNGARQQIVNIIAGTVLDTGSTITGDVNACKLNGKAMAIYSPLSLEIFDQFDNRLGFAEDGSLQNDIPGADFKVFSEHKFVYLPDEGAPYGINFNGTGEGSFTLGIDDIDGNSVVQTQNFINIPVSPQTLATLEFANNQAQLLLDNDGNGSTDEILSPHSVLDENMSQDLIAPVSISIIAGLMGKPGFYRSDVHINFLAEDPVISGLETQTSGVYELLFSLDGGAFEEYVNTIIITDEGEHELKFYSIDNAGNRELGQAVSFAIDKTPPEFKTSFSLDSNDFVFEATDNQNDGIQPDCDNSECSATDRAGNISRVTFQKRKLLTLRSLSLEKAEQNGSAINFPDNLLLVNNINLRGQVKDFNQTVLVKKQEVGRINYIKKKDISNITSLLKGQGLNRYSLPGLHYLEVLTKAGELETKIN</sequence>
<dbReference type="InterPro" id="IPR029058">
    <property type="entry name" value="AB_hydrolase_fold"/>
</dbReference>
<gene>
    <name evidence="1" type="ORF">COT92_03285</name>
</gene>